<comment type="caution">
    <text evidence="4">The sequence shown here is derived from an EMBL/GenBank/DDBJ whole genome shotgun (WGS) entry which is preliminary data.</text>
</comment>
<keyword evidence="4" id="KW-0808">Transferase</keyword>
<dbReference type="Pfam" id="PF08669">
    <property type="entry name" value="GCV_T_C"/>
    <property type="match status" value="1"/>
</dbReference>
<feature type="domain" description="GCVT N-terminal" evidence="2">
    <location>
        <begin position="12"/>
        <end position="173"/>
    </location>
</feature>
<dbReference type="GO" id="GO:0005829">
    <property type="term" value="C:cytosol"/>
    <property type="evidence" value="ECO:0007669"/>
    <property type="project" value="TreeGrafter"/>
</dbReference>
<dbReference type="SUPFAM" id="SSF103025">
    <property type="entry name" value="Folate-binding domain"/>
    <property type="match status" value="1"/>
</dbReference>
<dbReference type="PANTHER" id="PTHR43757">
    <property type="entry name" value="AMINOMETHYLTRANSFERASE"/>
    <property type="match status" value="1"/>
</dbReference>
<dbReference type="Pfam" id="PF01571">
    <property type="entry name" value="GCV_T"/>
    <property type="match status" value="2"/>
</dbReference>
<dbReference type="GO" id="GO:0004047">
    <property type="term" value="F:aminomethyltransferase activity"/>
    <property type="evidence" value="ECO:0007669"/>
    <property type="project" value="UniProtKB-EC"/>
</dbReference>
<proteinExistence type="predicted"/>
<keyword evidence="4" id="KW-0489">Methyltransferase</keyword>
<feature type="domain" description="Aminomethyltransferase C-terminal" evidence="3">
    <location>
        <begin position="341"/>
        <end position="427"/>
    </location>
</feature>
<evidence type="ECO:0000313" key="4">
    <source>
        <dbReference type="EMBL" id="NJC55072.1"/>
    </source>
</evidence>
<dbReference type="Gene3D" id="4.10.1250.10">
    <property type="entry name" value="Aminomethyltransferase fragment"/>
    <property type="match status" value="1"/>
</dbReference>
<dbReference type="Gene3D" id="3.30.1360.120">
    <property type="entry name" value="Probable tRNA modification gtpase trme, domain 1"/>
    <property type="match status" value="2"/>
</dbReference>
<dbReference type="InterPro" id="IPR029043">
    <property type="entry name" value="GcvT/YgfZ_C"/>
</dbReference>
<evidence type="ECO:0000256" key="1">
    <source>
        <dbReference type="PIRSR" id="PIRSR006487-1"/>
    </source>
</evidence>
<dbReference type="InterPro" id="IPR013977">
    <property type="entry name" value="GcvT_C"/>
</dbReference>
<name>A0A846S0C2_9MICO</name>
<feature type="binding site" evidence="1">
    <location>
        <position position="254"/>
    </location>
    <ligand>
        <name>substrate</name>
    </ligand>
</feature>
<dbReference type="Proteomes" id="UP000576792">
    <property type="component" value="Unassembled WGS sequence"/>
</dbReference>
<dbReference type="AlphaFoldDB" id="A0A846S0C2"/>
<dbReference type="Gene3D" id="2.40.30.110">
    <property type="entry name" value="Aminomethyltransferase beta-barrel domains"/>
    <property type="match status" value="1"/>
</dbReference>
<dbReference type="GO" id="GO:0032259">
    <property type="term" value="P:methylation"/>
    <property type="evidence" value="ECO:0007669"/>
    <property type="project" value="UniProtKB-KW"/>
</dbReference>
<dbReference type="InterPro" id="IPR027266">
    <property type="entry name" value="TrmE/GcvT-like"/>
</dbReference>
<evidence type="ECO:0000259" key="3">
    <source>
        <dbReference type="Pfam" id="PF08669"/>
    </source>
</evidence>
<sequence length="431" mass="45473">MSTENSTRETPLHGIHAQLGASFTDFGGWDMPLKYGSELAEHRAVREAAGIFDLSHMGEVRITGSDAAAFLDYALVAKYSKMKIGKAKYGVLVNESGYLLDDLITYRIGDEEFLIVPNASNTPTVVATLKQRLQDFVGTQSPGADARLSDESEDTTLIAVQGPNSEAIILRALDEGAHGEFGPSTTAADGSAANDAAVTGAADGVGDDSTVNSTGITVGEAVRELKYYAWMPLTIAGIDLALARTGYTGEDGFELYIPNIAAERLWQTLTTAGVDYGLVPCGLASRDSLRLEAGMPLYGNELGLETTPFDVGLGRMIGFKTKEDFVAREALAELGETEPARVLVGLTSEGRRAARAGASVFASADEVGAEGGTAVGTITSGQPSPTLGHPIALAFLDRGLVDPGTPVFVDIRGKAHEFTVTQLPFYKRGEK</sequence>
<accession>A0A846S0C2</accession>
<protein>
    <submittedName>
        <fullName evidence="4">Aminomethyltransferase</fullName>
        <ecNumber evidence="4">2.1.2.10</ecNumber>
    </submittedName>
</protein>
<dbReference type="PANTHER" id="PTHR43757:SF2">
    <property type="entry name" value="AMINOMETHYLTRANSFERASE, MITOCHONDRIAL"/>
    <property type="match status" value="1"/>
</dbReference>
<dbReference type="GO" id="GO:0008168">
    <property type="term" value="F:methyltransferase activity"/>
    <property type="evidence" value="ECO:0007669"/>
    <property type="project" value="UniProtKB-KW"/>
</dbReference>
<dbReference type="EC" id="2.1.2.10" evidence="4"/>
<dbReference type="RefSeq" id="WP_167949159.1">
    <property type="nucleotide sequence ID" value="NZ_BAAAPQ010000026.1"/>
</dbReference>
<feature type="domain" description="GCVT N-terminal" evidence="2">
    <location>
        <begin position="223"/>
        <end position="320"/>
    </location>
</feature>
<reference evidence="4 5" key="1">
    <citation type="submission" date="2020-03" db="EMBL/GenBank/DDBJ databases">
        <title>Sequencing the genomes of 1000 actinobacteria strains.</title>
        <authorList>
            <person name="Klenk H.-P."/>
        </authorList>
    </citation>
    <scope>NUCLEOTIDE SEQUENCE [LARGE SCALE GENOMIC DNA]</scope>
    <source>
        <strain evidence="4 5">DSM 18964</strain>
    </source>
</reference>
<keyword evidence="5" id="KW-1185">Reference proteome</keyword>
<dbReference type="NCBIfam" id="NF001567">
    <property type="entry name" value="PRK00389.1"/>
    <property type="match status" value="1"/>
</dbReference>
<organism evidence="4 5">
    <name type="scientific">Brevibacterium marinum</name>
    <dbReference type="NCBI Taxonomy" id="418643"/>
    <lineage>
        <taxon>Bacteria</taxon>
        <taxon>Bacillati</taxon>
        <taxon>Actinomycetota</taxon>
        <taxon>Actinomycetes</taxon>
        <taxon>Micrococcales</taxon>
        <taxon>Brevibacteriaceae</taxon>
        <taxon>Brevibacterium</taxon>
    </lineage>
</organism>
<dbReference type="PIRSF" id="PIRSF006487">
    <property type="entry name" value="GcvT"/>
    <property type="match status" value="1"/>
</dbReference>
<evidence type="ECO:0000313" key="5">
    <source>
        <dbReference type="Proteomes" id="UP000576792"/>
    </source>
</evidence>
<dbReference type="InterPro" id="IPR006222">
    <property type="entry name" value="GCVT_N"/>
</dbReference>
<dbReference type="SUPFAM" id="SSF101790">
    <property type="entry name" value="Aminomethyltransferase beta-barrel domain"/>
    <property type="match status" value="1"/>
</dbReference>
<gene>
    <name evidence="4" type="ORF">BKA07_000107</name>
</gene>
<evidence type="ECO:0000259" key="2">
    <source>
        <dbReference type="Pfam" id="PF01571"/>
    </source>
</evidence>
<dbReference type="EMBL" id="JAATJN010000001">
    <property type="protein sequence ID" value="NJC55072.1"/>
    <property type="molecule type" value="Genomic_DNA"/>
</dbReference>
<dbReference type="InterPro" id="IPR028896">
    <property type="entry name" value="GcvT/YgfZ/DmdA"/>
</dbReference>